<sequence>MIAHVQPDANWRKSTYSNTNGGACVEVALSAESSAIRDSKLGQASPVLAFAPAAFSTFLYELKAGRLDR</sequence>
<protein>
    <recommendedName>
        <fullName evidence="1">DUF397 domain-containing protein</fullName>
    </recommendedName>
</protein>
<dbReference type="Pfam" id="PF04149">
    <property type="entry name" value="DUF397"/>
    <property type="match status" value="1"/>
</dbReference>
<dbReference type="RefSeq" id="WP_258343152.1">
    <property type="nucleotide sequence ID" value="NZ_CP059556.1"/>
</dbReference>
<feature type="domain" description="DUF397" evidence="1">
    <location>
        <begin position="9"/>
        <end position="63"/>
    </location>
</feature>
<proteinExistence type="predicted"/>
<name>A0ABP6S1S9_9PSEU</name>
<evidence type="ECO:0000259" key="1">
    <source>
        <dbReference type="Pfam" id="PF04149"/>
    </source>
</evidence>
<dbReference type="InterPro" id="IPR007278">
    <property type="entry name" value="DUF397"/>
</dbReference>
<gene>
    <name evidence="2" type="ORF">GCM10020366_67210</name>
</gene>
<evidence type="ECO:0000313" key="2">
    <source>
        <dbReference type="EMBL" id="GAA3365811.1"/>
    </source>
</evidence>
<comment type="caution">
    <text evidence="2">The sequence shown here is derived from an EMBL/GenBank/DDBJ whole genome shotgun (WGS) entry which is preliminary data.</text>
</comment>
<keyword evidence="3" id="KW-1185">Reference proteome</keyword>
<reference evidence="3" key="1">
    <citation type="journal article" date="2019" name="Int. J. Syst. Evol. Microbiol.">
        <title>The Global Catalogue of Microorganisms (GCM) 10K type strain sequencing project: providing services to taxonomists for standard genome sequencing and annotation.</title>
        <authorList>
            <consortium name="The Broad Institute Genomics Platform"/>
            <consortium name="The Broad Institute Genome Sequencing Center for Infectious Disease"/>
            <person name="Wu L."/>
            <person name="Ma J."/>
        </authorList>
    </citation>
    <scope>NUCLEOTIDE SEQUENCE [LARGE SCALE GENOMIC DNA]</scope>
    <source>
        <strain evidence="3">JCM 9687</strain>
    </source>
</reference>
<organism evidence="2 3">
    <name type="scientific">Saccharopolyspora gregorii</name>
    <dbReference type="NCBI Taxonomy" id="33914"/>
    <lineage>
        <taxon>Bacteria</taxon>
        <taxon>Bacillati</taxon>
        <taxon>Actinomycetota</taxon>
        <taxon>Actinomycetes</taxon>
        <taxon>Pseudonocardiales</taxon>
        <taxon>Pseudonocardiaceae</taxon>
        <taxon>Saccharopolyspora</taxon>
    </lineage>
</organism>
<dbReference type="EMBL" id="BAAAYK010000038">
    <property type="protein sequence ID" value="GAA3365811.1"/>
    <property type="molecule type" value="Genomic_DNA"/>
</dbReference>
<dbReference type="Proteomes" id="UP001500483">
    <property type="component" value="Unassembled WGS sequence"/>
</dbReference>
<accession>A0ABP6S1S9</accession>
<evidence type="ECO:0000313" key="3">
    <source>
        <dbReference type="Proteomes" id="UP001500483"/>
    </source>
</evidence>